<protein>
    <recommendedName>
        <fullName evidence="4">HTH araC/xylS-type domain-containing protein</fullName>
    </recommendedName>
</protein>
<comment type="caution">
    <text evidence="5">The sequence shown here is derived from an EMBL/GenBank/DDBJ whole genome shotgun (WGS) entry which is preliminary data.</text>
</comment>
<feature type="domain" description="HTH araC/xylS-type" evidence="4">
    <location>
        <begin position="168"/>
        <end position="265"/>
    </location>
</feature>
<dbReference type="PRINTS" id="PR00032">
    <property type="entry name" value="HTHARAC"/>
</dbReference>
<evidence type="ECO:0000256" key="1">
    <source>
        <dbReference type="ARBA" id="ARBA00023015"/>
    </source>
</evidence>
<dbReference type="GO" id="GO:0005829">
    <property type="term" value="C:cytosol"/>
    <property type="evidence" value="ECO:0007669"/>
    <property type="project" value="TreeGrafter"/>
</dbReference>
<dbReference type="SMART" id="SM00342">
    <property type="entry name" value="HTH_ARAC"/>
    <property type="match status" value="1"/>
</dbReference>
<keyword evidence="2" id="KW-0238">DNA-binding</keyword>
<dbReference type="GO" id="GO:0003700">
    <property type="term" value="F:DNA-binding transcription factor activity"/>
    <property type="evidence" value="ECO:0007669"/>
    <property type="project" value="InterPro"/>
</dbReference>
<reference evidence="5 6" key="1">
    <citation type="submission" date="2017-02" db="EMBL/GenBank/DDBJ databases">
        <title>Whole genome shotgun sequence of Pantoea agglomerans strain AS1 isolated from a cycad, Zamia floridana in Central Florida, USA.</title>
        <authorList>
            <person name="Lata P."/>
            <person name="Govindarajan S."/>
            <person name="Qi F."/>
            <person name="Li J.-L."/>
            <person name="Maurya S.K."/>
            <person name="Sahoo M.K."/>
        </authorList>
    </citation>
    <scope>NUCLEOTIDE SEQUENCE [LARGE SCALE GENOMIC DNA]</scope>
    <source>
        <strain evidence="5 6">AS1</strain>
    </source>
</reference>
<dbReference type="PANTHER" id="PTHR47894:SF4">
    <property type="entry name" value="HTH-TYPE TRANSCRIPTIONAL REGULATOR GADX"/>
    <property type="match status" value="1"/>
</dbReference>
<sequence>MLKTSRTLWSREAIASTAHVIQVERLLTNQIFIDETLLVMVRQGQKSIAWRGQDILVSAGEAILVSAGSSLDVTNIPPSNHTPFEAVWLSFPLLTLYDPTGENASNMPRVLRDVSLVFRQAFDHAVVSIRDTAGIPDRVAMKRMEEMCVWLESFGLMLKPAANIMLSQRIRKLVLKDLLKNWTASEISRHFAMSEATLRRRLNAENTSFKNVVTEARMGHALALLQVTDQTIFQIALSVGYENPSKFSARFRARYGFNPKQIRVQ</sequence>
<dbReference type="SUPFAM" id="SSF46689">
    <property type="entry name" value="Homeodomain-like"/>
    <property type="match status" value="1"/>
</dbReference>
<dbReference type="InterPro" id="IPR018060">
    <property type="entry name" value="HTH_AraC"/>
</dbReference>
<dbReference type="OrthoDB" id="9783876at2"/>
<dbReference type="PROSITE" id="PS00041">
    <property type="entry name" value="HTH_ARAC_FAMILY_1"/>
    <property type="match status" value="1"/>
</dbReference>
<organism evidence="5 6">
    <name type="scientific">Pantoea latae</name>
    <dbReference type="NCBI Taxonomy" id="1964541"/>
    <lineage>
        <taxon>Bacteria</taxon>
        <taxon>Pseudomonadati</taxon>
        <taxon>Pseudomonadota</taxon>
        <taxon>Gammaproteobacteria</taxon>
        <taxon>Enterobacterales</taxon>
        <taxon>Erwiniaceae</taxon>
        <taxon>Pantoea</taxon>
    </lineage>
</organism>
<dbReference type="RefSeq" id="WP_081141119.1">
    <property type="nucleotide sequence ID" value="NZ_MWUE01000027.1"/>
</dbReference>
<evidence type="ECO:0000259" key="4">
    <source>
        <dbReference type="PROSITE" id="PS01124"/>
    </source>
</evidence>
<evidence type="ECO:0000313" key="6">
    <source>
        <dbReference type="Proteomes" id="UP000192769"/>
    </source>
</evidence>
<dbReference type="Proteomes" id="UP000192769">
    <property type="component" value="Unassembled WGS sequence"/>
</dbReference>
<dbReference type="InterPro" id="IPR018062">
    <property type="entry name" value="HTH_AraC-typ_CS"/>
</dbReference>
<dbReference type="EMBL" id="MWUE01000027">
    <property type="protein sequence ID" value="OQP31428.1"/>
    <property type="molecule type" value="Genomic_DNA"/>
</dbReference>
<evidence type="ECO:0000256" key="2">
    <source>
        <dbReference type="ARBA" id="ARBA00023125"/>
    </source>
</evidence>
<keyword evidence="6" id="KW-1185">Reference proteome</keyword>
<gene>
    <name evidence="5" type="ORF">B2J69_18615</name>
</gene>
<dbReference type="PANTHER" id="PTHR47894">
    <property type="entry name" value="HTH-TYPE TRANSCRIPTIONAL REGULATOR GADX"/>
    <property type="match status" value="1"/>
</dbReference>
<proteinExistence type="predicted"/>
<dbReference type="InterPro" id="IPR009057">
    <property type="entry name" value="Homeodomain-like_sf"/>
</dbReference>
<name>A0A1V9DCC9_9GAMM</name>
<keyword evidence="3" id="KW-0804">Transcription</keyword>
<evidence type="ECO:0000313" key="5">
    <source>
        <dbReference type="EMBL" id="OQP31428.1"/>
    </source>
</evidence>
<accession>A0A1V9DCC9</accession>
<dbReference type="Gene3D" id="1.10.10.60">
    <property type="entry name" value="Homeodomain-like"/>
    <property type="match status" value="1"/>
</dbReference>
<dbReference type="InterPro" id="IPR020449">
    <property type="entry name" value="Tscrpt_reg_AraC-type_HTH"/>
</dbReference>
<dbReference type="AlphaFoldDB" id="A0A1V9DCC9"/>
<dbReference type="GO" id="GO:0000976">
    <property type="term" value="F:transcription cis-regulatory region binding"/>
    <property type="evidence" value="ECO:0007669"/>
    <property type="project" value="TreeGrafter"/>
</dbReference>
<keyword evidence="1" id="KW-0805">Transcription regulation</keyword>
<dbReference type="PROSITE" id="PS01124">
    <property type="entry name" value="HTH_ARAC_FAMILY_2"/>
    <property type="match status" value="1"/>
</dbReference>
<dbReference type="Pfam" id="PF12833">
    <property type="entry name" value="HTH_18"/>
    <property type="match status" value="1"/>
</dbReference>
<evidence type="ECO:0000256" key="3">
    <source>
        <dbReference type="ARBA" id="ARBA00023163"/>
    </source>
</evidence>